<sequence length="143" mass="16329">MACYSYPWAAILHCGRFPLGHDLCITAVANNGSRLDRPSVKVRFSRPNSTSSGPWDCDLYSRLEVLKTGPLPPAELEPTLQRWLQLDVTCVYNLFRGRHTGTYVLSGKMEACWLLVTTAYAWSQGHQNFRLAVRHWHPHQCQE</sequence>
<evidence type="ECO:0000313" key="1">
    <source>
        <dbReference type="Ensembl" id="ENSPPYP00000028961.1"/>
    </source>
</evidence>
<protein>
    <submittedName>
        <fullName evidence="1">Uncharacterized protein</fullName>
    </submittedName>
</protein>
<organism evidence="1 2">
    <name type="scientific">Pongo abelii</name>
    <name type="common">Sumatran orangutan</name>
    <name type="synonym">Pongo pygmaeus abelii</name>
    <dbReference type="NCBI Taxonomy" id="9601"/>
    <lineage>
        <taxon>Eukaryota</taxon>
        <taxon>Metazoa</taxon>
        <taxon>Chordata</taxon>
        <taxon>Craniata</taxon>
        <taxon>Vertebrata</taxon>
        <taxon>Euteleostomi</taxon>
        <taxon>Mammalia</taxon>
        <taxon>Eutheria</taxon>
        <taxon>Euarchontoglires</taxon>
        <taxon>Primates</taxon>
        <taxon>Haplorrhini</taxon>
        <taxon>Catarrhini</taxon>
        <taxon>Hominidae</taxon>
        <taxon>Pongo</taxon>
    </lineage>
</organism>
<name>A0A8I5T5L7_PONAB</name>
<dbReference type="AlphaFoldDB" id="A0A8I5T5L7"/>
<proteinExistence type="predicted"/>
<reference evidence="1" key="2">
    <citation type="submission" date="2025-08" db="UniProtKB">
        <authorList>
            <consortium name="Ensembl"/>
        </authorList>
    </citation>
    <scope>IDENTIFICATION</scope>
</reference>
<dbReference type="Ensembl" id="ENSPPYT00000038029.1">
    <property type="protein sequence ID" value="ENSPPYP00000028961.1"/>
    <property type="gene ID" value="ENSPPYG00000034737.1"/>
</dbReference>
<reference evidence="1 2" key="1">
    <citation type="submission" date="2008-02" db="EMBL/GenBank/DDBJ databases">
        <title>A 6x draft sequence assembly of the Pongo pygmaeus abelii genome.</title>
        <authorList>
            <person name="Wilson R.K."/>
            <person name="Mardis E."/>
        </authorList>
    </citation>
    <scope>NUCLEOTIDE SEQUENCE [LARGE SCALE GENOMIC DNA]</scope>
</reference>
<reference evidence="1" key="3">
    <citation type="submission" date="2025-09" db="UniProtKB">
        <authorList>
            <consortium name="Ensembl"/>
        </authorList>
    </citation>
    <scope>IDENTIFICATION</scope>
</reference>
<keyword evidence="2" id="KW-1185">Reference proteome</keyword>
<dbReference type="Proteomes" id="UP000001595">
    <property type="component" value="Chromosome 3"/>
</dbReference>
<accession>A0A8I5T5L7</accession>
<evidence type="ECO:0000313" key="2">
    <source>
        <dbReference type="Proteomes" id="UP000001595"/>
    </source>
</evidence>